<gene>
    <name evidence="1" type="ORF">L6164_034424</name>
</gene>
<evidence type="ECO:0000313" key="2">
    <source>
        <dbReference type="Proteomes" id="UP000828941"/>
    </source>
</evidence>
<accession>A0ACB9KV74</accession>
<reference evidence="1 2" key="1">
    <citation type="journal article" date="2022" name="DNA Res.">
        <title>Chromosomal-level genome assembly of the orchid tree Bauhinia variegata (Leguminosae; Cercidoideae) supports the allotetraploid origin hypothesis of Bauhinia.</title>
        <authorList>
            <person name="Zhong Y."/>
            <person name="Chen Y."/>
            <person name="Zheng D."/>
            <person name="Pang J."/>
            <person name="Liu Y."/>
            <person name="Luo S."/>
            <person name="Meng S."/>
            <person name="Qian L."/>
            <person name="Wei D."/>
            <person name="Dai S."/>
            <person name="Zhou R."/>
        </authorList>
    </citation>
    <scope>NUCLEOTIDE SEQUENCE [LARGE SCALE GENOMIC DNA]</scope>
    <source>
        <strain evidence="1">BV-YZ2020</strain>
    </source>
</reference>
<name>A0ACB9KV74_BAUVA</name>
<keyword evidence="2" id="KW-1185">Reference proteome</keyword>
<sequence>MEAFDILPGGFDNATRTIMILWKWTRRRGYKVYKSEEADKLGHLAPVLLFGFCDSLSFDMVDMQYFSTDPQPRPHPHRAVEEAPTLELEENSNKPKQILKSSPSEAAVVNNKSKEISYIGVRNRPWGKFAAEIRDTTRHGARVWLGTFDTAEAAALAYDQAAYSMRGLTAILNFPVERVRQSLRDNMYGCNRSSSPALALKDKHRIQRKLVAKSRKNRSKATSLVELEDLGVDYLEQLLAISDQNASPSHSK</sequence>
<comment type="caution">
    <text evidence="1">The sequence shown here is derived from an EMBL/GenBank/DDBJ whole genome shotgun (WGS) entry which is preliminary data.</text>
</comment>
<dbReference type="Proteomes" id="UP000828941">
    <property type="component" value="Chromosome 13"/>
</dbReference>
<organism evidence="1 2">
    <name type="scientific">Bauhinia variegata</name>
    <name type="common">Purple orchid tree</name>
    <name type="synonym">Phanera variegata</name>
    <dbReference type="NCBI Taxonomy" id="167791"/>
    <lineage>
        <taxon>Eukaryota</taxon>
        <taxon>Viridiplantae</taxon>
        <taxon>Streptophyta</taxon>
        <taxon>Embryophyta</taxon>
        <taxon>Tracheophyta</taxon>
        <taxon>Spermatophyta</taxon>
        <taxon>Magnoliopsida</taxon>
        <taxon>eudicotyledons</taxon>
        <taxon>Gunneridae</taxon>
        <taxon>Pentapetalae</taxon>
        <taxon>rosids</taxon>
        <taxon>fabids</taxon>
        <taxon>Fabales</taxon>
        <taxon>Fabaceae</taxon>
        <taxon>Cercidoideae</taxon>
        <taxon>Cercideae</taxon>
        <taxon>Bauhiniinae</taxon>
        <taxon>Bauhinia</taxon>
    </lineage>
</organism>
<dbReference type="EMBL" id="CM039438">
    <property type="protein sequence ID" value="KAI4301110.1"/>
    <property type="molecule type" value="Genomic_DNA"/>
</dbReference>
<protein>
    <submittedName>
        <fullName evidence="1">Uncharacterized protein</fullName>
    </submittedName>
</protein>
<proteinExistence type="predicted"/>
<evidence type="ECO:0000313" key="1">
    <source>
        <dbReference type="EMBL" id="KAI4301110.1"/>
    </source>
</evidence>